<dbReference type="EMBL" id="JAGFPW010000005">
    <property type="protein sequence ID" value="MBO3794345.1"/>
    <property type="molecule type" value="Genomic_DNA"/>
</dbReference>
<feature type="chain" id="PRO_5034293255" evidence="1">
    <location>
        <begin position="26"/>
        <end position="243"/>
    </location>
</feature>
<dbReference type="Proteomes" id="UP000665181">
    <property type="component" value="Unassembled WGS sequence"/>
</dbReference>
<evidence type="ECO:0000313" key="3">
    <source>
        <dbReference type="Proteomes" id="UP000665181"/>
    </source>
</evidence>
<dbReference type="AlphaFoldDB" id="A0A8I1WCJ2"/>
<feature type="signal peptide" evidence="1">
    <location>
        <begin position="1"/>
        <end position="25"/>
    </location>
</feature>
<organism evidence="2 3">
    <name type="scientific">Bacillus subtilis</name>
    <dbReference type="NCBI Taxonomy" id="1423"/>
    <lineage>
        <taxon>Bacteria</taxon>
        <taxon>Bacillati</taxon>
        <taxon>Bacillota</taxon>
        <taxon>Bacilli</taxon>
        <taxon>Bacillales</taxon>
        <taxon>Bacillaceae</taxon>
        <taxon>Bacillus</taxon>
    </lineage>
</organism>
<accession>A0A8I1WCJ2</accession>
<evidence type="ECO:0000313" key="2">
    <source>
        <dbReference type="EMBL" id="MBO3794345.1"/>
    </source>
</evidence>
<gene>
    <name evidence="2" type="ORF">J5227_08480</name>
</gene>
<name>A0A8I1WCJ2_BACIU</name>
<keyword evidence="1" id="KW-0732">Signal</keyword>
<comment type="caution">
    <text evidence="2">The sequence shown here is derived from an EMBL/GenBank/DDBJ whole genome shotgun (WGS) entry which is preliminary data.</text>
</comment>
<reference evidence="2" key="1">
    <citation type="submission" date="2021-03" db="EMBL/GenBank/DDBJ databases">
        <title>Isolation of Bacillus subtilis from fermented food sample.</title>
        <authorList>
            <person name="Lakshmanan V."/>
            <person name="Athira K."/>
            <person name="Rajagopal K."/>
        </authorList>
    </citation>
    <scope>NUCLEOTIDE SEQUENCE</scope>
    <source>
        <strain evidence="2">S1</strain>
    </source>
</reference>
<protein>
    <submittedName>
        <fullName evidence="2">Uncharacterized protein</fullName>
    </submittedName>
</protein>
<proteinExistence type="predicted"/>
<dbReference type="RefSeq" id="WP_134983014.1">
    <property type="nucleotide sequence ID" value="NZ_JAGFPW010000005.1"/>
</dbReference>
<sequence length="243" mass="28276">MKKLILSLVVAIVSLAGFNLSTAHAASLNSAKELTKQFVSQPDSWDKFNDEEKQKIIEFTKEPSKKIEQNIQSKLKTKKIKMESKEASSLVESYVKTLNEDDQLAYVSSLIPVTFEENKSDAVFQPQKTGSNWFRYAMVGKNVYGKKQFEFWTYNEWTYNWVKILSIAPKEGHKIYSGGWSYVNKNVEAHYETNKYDYFRNIEGHFELRVVNRWQKATVFLDTKIRANGTKKHSGDIQWSWTN</sequence>
<evidence type="ECO:0000256" key="1">
    <source>
        <dbReference type="SAM" id="SignalP"/>
    </source>
</evidence>